<sequence>MLSFHNFITVVLALTISVIICSDRGTALYHLPCKLCASVEECNDDPPQLCVYGENRNACKRRVCSKGPGEKCGDKFDILGTCGEGLWCSSKDNRCHGCYMPTMTCYPQD</sequence>
<proteinExistence type="evidence at transcript level"/>
<dbReference type="Gene3D" id="4.10.40.20">
    <property type="match status" value="1"/>
</dbReference>
<dbReference type="AlphaFoldDB" id="A0A977XCL6"/>
<protein>
    <submittedName>
        <fullName evidence="1">Neuroparsin</fullName>
    </submittedName>
</protein>
<evidence type="ECO:0000313" key="1">
    <source>
        <dbReference type="EMBL" id="UXO98127.1"/>
    </source>
</evidence>
<dbReference type="EMBL" id="ON155989">
    <property type="protein sequence ID" value="UXO98127.1"/>
    <property type="molecule type" value="mRNA"/>
</dbReference>
<organism evidence="1">
    <name type="scientific">Zophobas atratus</name>
    <name type="common">Giant mealworm beetle</name>
    <name type="synonym">Zophobas rugipes</name>
    <dbReference type="NCBI Taxonomy" id="7074"/>
    <lineage>
        <taxon>Eukaryota</taxon>
        <taxon>Metazoa</taxon>
        <taxon>Ecdysozoa</taxon>
        <taxon>Arthropoda</taxon>
        <taxon>Hexapoda</taxon>
        <taxon>Insecta</taxon>
        <taxon>Pterygota</taxon>
        <taxon>Neoptera</taxon>
        <taxon>Endopterygota</taxon>
        <taxon>Coleoptera</taxon>
        <taxon>Polyphaga</taxon>
        <taxon>Cucujiformia</taxon>
        <taxon>Tenebrionidae</taxon>
        <taxon>Zophobas</taxon>
    </lineage>
</organism>
<reference evidence="1" key="1">
    <citation type="journal article" date="2022" name="J. Proteome Res.">
        <title>Neuropeptidomes of Tenebrio molitor L. and Zophobas atratus Fab. (Coleoptera, Polyphaga: Tenebrionidae).</title>
        <authorList>
            <person name="Marciniak P."/>
            <person name="Pacholska-Bogalska J."/>
            <person name="Ragionieri L."/>
        </authorList>
    </citation>
    <scope>NUCLEOTIDE SEQUENCE</scope>
    <source>
        <strain evidence="1">DN82848_c0_g1_i1</strain>
    </source>
</reference>
<dbReference type="Pfam" id="PF07327">
    <property type="entry name" value="Neuroparsin"/>
    <property type="match status" value="1"/>
</dbReference>
<name>A0A977XCL6_ZOPAT</name>
<accession>A0A977XCL6</accession>
<dbReference type="InterPro" id="IPR010850">
    <property type="entry name" value="Neuroparsin"/>
</dbReference>